<organism evidence="1 2">
    <name type="scientific">Vanrija albida</name>
    <dbReference type="NCBI Taxonomy" id="181172"/>
    <lineage>
        <taxon>Eukaryota</taxon>
        <taxon>Fungi</taxon>
        <taxon>Dikarya</taxon>
        <taxon>Basidiomycota</taxon>
        <taxon>Agaricomycotina</taxon>
        <taxon>Tremellomycetes</taxon>
        <taxon>Trichosporonales</taxon>
        <taxon>Trichosporonaceae</taxon>
        <taxon>Vanrija</taxon>
    </lineage>
</organism>
<reference evidence="1 2" key="1">
    <citation type="submission" date="2023-08" db="EMBL/GenBank/DDBJ databases">
        <title>Annotated Genome Sequence of Vanrija albida AlHP1.</title>
        <authorList>
            <person name="Herzog R."/>
        </authorList>
    </citation>
    <scope>NUCLEOTIDE SEQUENCE [LARGE SCALE GENOMIC DNA]</scope>
    <source>
        <strain evidence="1 2">AlHP1</strain>
    </source>
</reference>
<gene>
    <name evidence="1" type="ORF">Q8F55_000978</name>
</gene>
<dbReference type="EMBL" id="JBBXJM010000001">
    <property type="protein sequence ID" value="KAL1413225.1"/>
    <property type="molecule type" value="Genomic_DNA"/>
</dbReference>
<dbReference type="PANTHER" id="PTHR36156">
    <property type="entry name" value="SLR2101 PROTEIN"/>
    <property type="match status" value="1"/>
</dbReference>
<evidence type="ECO:0000313" key="2">
    <source>
        <dbReference type="Proteomes" id="UP001565368"/>
    </source>
</evidence>
<evidence type="ECO:0008006" key="3">
    <source>
        <dbReference type="Google" id="ProtNLM"/>
    </source>
</evidence>
<evidence type="ECO:0000313" key="1">
    <source>
        <dbReference type="EMBL" id="KAL1413225.1"/>
    </source>
</evidence>
<dbReference type="Proteomes" id="UP001565368">
    <property type="component" value="Unassembled WGS sequence"/>
</dbReference>
<proteinExistence type="predicted"/>
<comment type="caution">
    <text evidence="1">The sequence shown here is derived from an EMBL/GenBank/DDBJ whole genome shotgun (WGS) entry which is preliminary data.</text>
</comment>
<dbReference type="RefSeq" id="XP_069213169.1">
    <property type="nucleotide sequence ID" value="XM_069349625.1"/>
</dbReference>
<dbReference type="InterPro" id="IPR014710">
    <property type="entry name" value="RmlC-like_jellyroll"/>
</dbReference>
<dbReference type="Gene3D" id="2.60.120.10">
    <property type="entry name" value="Jelly Rolls"/>
    <property type="match status" value="1"/>
</dbReference>
<dbReference type="PANTHER" id="PTHR36156:SF2">
    <property type="entry name" value="CUPIN TYPE-2 DOMAIN-CONTAINING PROTEIN"/>
    <property type="match status" value="1"/>
</dbReference>
<dbReference type="InterPro" id="IPR047142">
    <property type="entry name" value="OryJ/VirC-like"/>
</dbReference>
<dbReference type="SUPFAM" id="SSF51182">
    <property type="entry name" value="RmlC-like cupins"/>
    <property type="match status" value="1"/>
</dbReference>
<name>A0ABR3QEZ9_9TREE</name>
<protein>
    <recommendedName>
        <fullName evidence="3">Cupin 2 conserved barrel domain-containing protein</fullName>
    </recommendedName>
</protein>
<accession>A0ABR3QEZ9</accession>
<keyword evidence="2" id="KW-1185">Reference proteome</keyword>
<dbReference type="GeneID" id="95982021"/>
<dbReference type="InterPro" id="IPR011051">
    <property type="entry name" value="RmlC_Cupin_sf"/>
</dbReference>
<sequence length="174" mass="18289">MAMHGPFRRIITSHASSDTDGSRVELHDDTPAFRTALDGGAAFTALFATLGLPAVSAHTIDKQGIDEAAALAPAVVTPNGVNCQVTDLAPGFRVAYHRTNSVDYNILLAGSVYLITPDGDSETRTLVKAGEIVIQRGTIHGWEAGPEGARWVSVIVNAEPVAAGGKPLEEVDFQ</sequence>
<dbReference type="CDD" id="cd02231">
    <property type="entry name" value="cupin_BLL6423-like"/>
    <property type="match status" value="1"/>
</dbReference>